<keyword evidence="14" id="KW-0255">Endonuclease</keyword>
<comment type="similarity">
    <text evidence="1">In the N-terminal section; belongs to the CRISPR-associated nuclease Cas3-HD family.</text>
</comment>
<gene>
    <name evidence="14" type="ORF">HNQ93_002489</name>
</gene>
<evidence type="ECO:0000256" key="6">
    <source>
        <dbReference type="ARBA" id="ARBA00022801"/>
    </source>
</evidence>
<dbReference type="GO" id="GO:0005524">
    <property type="term" value="F:ATP binding"/>
    <property type="evidence" value="ECO:0007669"/>
    <property type="project" value="UniProtKB-KW"/>
</dbReference>
<dbReference type="SUPFAM" id="SSF52540">
    <property type="entry name" value="P-loop containing nucleoside triphosphate hydrolases"/>
    <property type="match status" value="1"/>
</dbReference>
<evidence type="ECO:0000256" key="2">
    <source>
        <dbReference type="ARBA" id="ARBA00009046"/>
    </source>
</evidence>
<accession>A0A7W9T366</accession>
<feature type="domain" description="Helicase ATP-binding" evidence="11">
    <location>
        <begin position="269"/>
        <end position="460"/>
    </location>
</feature>
<evidence type="ECO:0000256" key="8">
    <source>
        <dbReference type="ARBA" id="ARBA00022840"/>
    </source>
</evidence>
<feature type="domain" description="Helicase C-terminal" evidence="12">
    <location>
        <begin position="482"/>
        <end position="639"/>
    </location>
</feature>
<dbReference type="GO" id="GO:0003724">
    <property type="term" value="F:RNA helicase activity"/>
    <property type="evidence" value="ECO:0007669"/>
    <property type="project" value="TreeGrafter"/>
</dbReference>
<feature type="domain" description="HD Cas3-type" evidence="13">
    <location>
        <begin position="8"/>
        <end position="228"/>
    </location>
</feature>
<dbReference type="Gene3D" id="3.40.50.300">
    <property type="entry name" value="P-loop containing nucleotide triphosphate hydrolases"/>
    <property type="match status" value="2"/>
</dbReference>
<sequence>MLTHLIAKTTPRQSLQEHCDRVLEAWAALRASYDGVLPVPADFWQHSFLSVLLHDFGKISPNFENKLREALGEPVEDATLEHLRHEFLSAIFWLYLNAHHHKQLLPTALRGPVLAVMTHHKSFSADLFLRDEGVEKWQIRQADFMVFLAYARHRLNDYGFATVLPLFAGAEALHKPMTRNTLARHRTLLWQAGGGTAGQVEVALREASPERREEYIKYKALLYAADWTASGNRALELPLRYTAADLRSWLAARAASRGIRFAGFRVFQEQAGNAQGNVVAIAPTGSGKTEAALLWAANRPQAWARIVYLLPTRVTSNALYERLNAYFGKDAADEQYTAVVHSSAKLYRQDIAEQNGRTYQDFDYLRESSFFKPVTVATVDQVLTSGFNLGWWELKTLHLFRASVVLDEVHAYEPYTLGLLVSTIRYLRQRWQTRFLVMTATLPSQLRHLLTEALGGTDTVELLQDRELLAACRNRFRVVADGVDALLPEIRDQVQAGRKVLLVVNTVNEAIRLQQVLADLAPMCYHSRFIVADRQKKERELEQRETDPTLQGAGFLLIATQVAEVSLDIDYDRLYTENAPIDALIQRAGRVNRRRSKLTAAGQPATEVVVFQHTEAAEKVYDLLTDQQESILQRTLTLLAQHTGQQPYLTEQDLLDLVDEVYSGWQLATHPSYLKGKGQHQAVQDRCGYLQDYALADSEEGEEAVTREGMDAVTIIPMQFRDGLRQIRDKKKRAVALAQHEVSIRRSLYLTAKRLANAKREEFSLKEGWHEFVHIPYSHDIGVYISPEQYAEMKNSLKDPDVVVRCL</sequence>
<dbReference type="PANTHER" id="PTHR47959">
    <property type="entry name" value="ATP-DEPENDENT RNA HELICASE RHLE-RELATED"/>
    <property type="match status" value="1"/>
</dbReference>
<dbReference type="NCBIfam" id="TIGR01596">
    <property type="entry name" value="cas3_HD"/>
    <property type="match status" value="1"/>
</dbReference>
<dbReference type="PROSITE" id="PS51194">
    <property type="entry name" value="HELICASE_CTER"/>
    <property type="match status" value="1"/>
</dbReference>
<comment type="caution">
    <text evidence="14">The sequence shown here is derived from an EMBL/GenBank/DDBJ whole genome shotgun (WGS) entry which is preliminary data.</text>
</comment>
<evidence type="ECO:0000313" key="14">
    <source>
        <dbReference type="EMBL" id="MBB6059629.1"/>
    </source>
</evidence>
<dbReference type="PROSITE" id="PS51192">
    <property type="entry name" value="HELICASE_ATP_BIND_1"/>
    <property type="match status" value="1"/>
</dbReference>
<dbReference type="InterPro" id="IPR001650">
    <property type="entry name" value="Helicase_C-like"/>
</dbReference>
<organism evidence="14 15">
    <name type="scientific">Hymenobacter luteus</name>
    <dbReference type="NCBI Taxonomy" id="1411122"/>
    <lineage>
        <taxon>Bacteria</taxon>
        <taxon>Pseudomonadati</taxon>
        <taxon>Bacteroidota</taxon>
        <taxon>Cytophagia</taxon>
        <taxon>Cytophagales</taxon>
        <taxon>Hymenobacteraceae</taxon>
        <taxon>Hymenobacter</taxon>
    </lineage>
</organism>
<dbReference type="InterPro" id="IPR054712">
    <property type="entry name" value="Cas3-like_dom"/>
</dbReference>
<keyword evidence="15" id="KW-1185">Reference proteome</keyword>
<dbReference type="RefSeq" id="WP_183403910.1">
    <property type="nucleotide sequence ID" value="NZ_JACHGG010000003.1"/>
</dbReference>
<evidence type="ECO:0000256" key="1">
    <source>
        <dbReference type="ARBA" id="ARBA00006847"/>
    </source>
</evidence>
<evidence type="ECO:0000259" key="11">
    <source>
        <dbReference type="PROSITE" id="PS51192"/>
    </source>
</evidence>
<dbReference type="CDD" id="cd09641">
    <property type="entry name" value="Cas3''_I"/>
    <property type="match status" value="1"/>
</dbReference>
<dbReference type="EC" id="3.6.4.-" evidence="14"/>
<dbReference type="PANTHER" id="PTHR47959:SF16">
    <property type="entry name" value="CRISPR-ASSOCIATED NUCLEASE_HELICASE CAS3-RELATED"/>
    <property type="match status" value="1"/>
</dbReference>
<evidence type="ECO:0000256" key="9">
    <source>
        <dbReference type="ARBA" id="ARBA00023118"/>
    </source>
</evidence>
<protein>
    <submittedName>
        <fullName evidence="14">CRISPR-associated endonuclease/helicase Cas3</fullName>
        <ecNumber evidence="14">3.1.-.-</ecNumber>
        <ecNumber evidence="14">3.6.4.-</ecNumber>
    </submittedName>
</protein>
<dbReference type="PROSITE" id="PS51643">
    <property type="entry name" value="HD_CAS3"/>
    <property type="match status" value="1"/>
</dbReference>
<dbReference type="Pfam" id="PF18019">
    <property type="entry name" value="Cas3_HD"/>
    <property type="match status" value="1"/>
</dbReference>
<dbReference type="Pfam" id="PF00270">
    <property type="entry name" value="DEAD"/>
    <property type="match status" value="1"/>
</dbReference>
<dbReference type="GO" id="GO:0051607">
    <property type="term" value="P:defense response to virus"/>
    <property type="evidence" value="ECO:0007669"/>
    <property type="project" value="UniProtKB-KW"/>
</dbReference>
<name>A0A7W9T366_9BACT</name>
<dbReference type="InterPro" id="IPR006483">
    <property type="entry name" value="CRISPR-assoc_Cas3_HD"/>
</dbReference>
<reference evidence="14 15" key="1">
    <citation type="submission" date="2020-08" db="EMBL/GenBank/DDBJ databases">
        <title>Genomic Encyclopedia of Type Strains, Phase IV (KMG-IV): sequencing the most valuable type-strain genomes for metagenomic binning, comparative biology and taxonomic classification.</title>
        <authorList>
            <person name="Goeker M."/>
        </authorList>
    </citation>
    <scope>NUCLEOTIDE SEQUENCE [LARGE SCALE GENOMIC DNA]</scope>
    <source>
        <strain evidence="14 15">DSM 26718</strain>
    </source>
</reference>
<evidence type="ECO:0000256" key="10">
    <source>
        <dbReference type="ARBA" id="ARBA00038437"/>
    </source>
</evidence>
<dbReference type="Gene3D" id="1.10.3210.30">
    <property type="match status" value="1"/>
</dbReference>
<dbReference type="SMART" id="SM00487">
    <property type="entry name" value="DEXDc"/>
    <property type="match status" value="1"/>
</dbReference>
<dbReference type="GO" id="GO:0003676">
    <property type="term" value="F:nucleic acid binding"/>
    <property type="evidence" value="ECO:0007669"/>
    <property type="project" value="InterPro"/>
</dbReference>
<dbReference type="GO" id="GO:0046872">
    <property type="term" value="F:metal ion binding"/>
    <property type="evidence" value="ECO:0007669"/>
    <property type="project" value="UniProtKB-KW"/>
</dbReference>
<dbReference type="Proteomes" id="UP000532746">
    <property type="component" value="Unassembled WGS sequence"/>
</dbReference>
<dbReference type="AlphaFoldDB" id="A0A7W9T366"/>
<keyword evidence="8" id="KW-0067">ATP-binding</keyword>
<evidence type="ECO:0000256" key="4">
    <source>
        <dbReference type="ARBA" id="ARBA00022723"/>
    </source>
</evidence>
<comment type="similarity">
    <text evidence="10">Belongs to the DEAD box helicase family.</text>
</comment>
<keyword evidence="6 14" id="KW-0378">Hydrolase</keyword>
<dbReference type="InterPro" id="IPR050079">
    <property type="entry name" value="DEAD_box_RNA_helicase"/>
</dbReference>
<dbReference type="EMBL" id="JACHGG010000003">
    <property type="protein sequence ID" value="MBB6059629.1"/>
    <property type="molecule type" value="Genomic_DNA"/>
</dbReference>
<keyword evidence="4" id="KW-0479">Metal-binding</keyword>
<dbReference type="InterPro" id="IPR011545">
    <property type="entry name" value="DEAD/DEAH_box_helicase_dom"/>
</dbReference>
<comment type="similarity">
    <text evidence="2">In the central section; belongs to the CRISPR-associated helicase Cas3 family.</text>
</comment>
<keyword evidence="5" id="KW-0547">Nucleotide-binding</keyword>
<keyword evidence="3" id="KW-0540">Nuclease</keyword>
<proteinExistence type="inferred from homology"/>
<dbReference type="InterPro" id="IPR006474">
    <property type="entry name" value="Helicase_Cas3_CRISPR-ass_core"/>
</dbReference>
<dbReference type="NCBIfam" id="TIGR01587">
    <property type="entry name" value="cas3_core"/>
    <property type="match status" value="1"/>
</dbReference>
<evidence type="ECO:0000256" key="5">
    <source>
        <dbReference type="ARBA" id="ARBA00022741"/>
    </source>
</evidence>
<keyword evidence="9" id="KW-0051">Antiviral defense</keyword>
<dbReference type="Pfam" id="PF22590">
    <property type="entry name" value="Cas3-like_C_2"/>
    <property type="match status" value="1"/>
</dbReference>
<evidence type="ECO:0000313" key="15">
    <source>
        <dbReference type="Proteomes" id="UP000532746"/>
    </source>
</evidence>
<dbReference type="InterPro" id="IPR027417">
    <property type="entry name" value="P-loop_NTPase"/>
</dbReference>
<evidence type="ECO:0000256" key="7">
    <source>
        <dbReference type="ARBA" id="ARBA00022806"/>
    </source>
</evidence>
<dbReference type="GO" id="GO:0016787">
    <property type="term" value="F:hydrolase activity"/>
    <property type="evidence" value="ECO:0007669"/>
    <property type="project" value="UniProtKB-KW"/>
</dbReference>
<dbReference type="InterPro" id="IPR014001">
    <property type="entry name" value="Helicase_ATP-bd"/>
</dbReference>
<evidence type="ECO:0000256" key="3">
    <source>
        <dbReference type="ARBA" id="ARBA00022722"/>
    </source>
</evidence>
<dbReference type="EC" id="3.1.-.-" evidence="14"/>
<dbReference type="GO" id="GO:0005829">
    <property type="term" value="C:cytosol"/>
    <property type="evidence" value="ECO:0007669"/>
    <property type="project" value="TreeGrafter"/>
</dbReference>
<evidence type="ECO:0000259" key="13">
    <source>
        <dbReference type="PROSITE" id="PS51643"/>
    </source>
</evidence>
<keyword evidence="7 14" id="KW-0347">Helicase</keyword>
<evidence type="ECO:0000259" key="12">
    <source>
        <dbReference type="PROSITE" id="PS51194"/>
    </source>
</evidence>
<dbReference type="InterPro" id="IPR038257">
    <property type="entry name" value="CRISPR-assoc_Cas3_HD_sf"/>
</dbReference>
<dbReference type="GO" id="GO:0004519">
    <property type="term" value="F:endonuclease activity"/>
    <property type="evidence" value="ECO:0007669"/>
    <property type="project" value="UniProtKB-KW"/>
</dbReference>